<dbReference type="AlphaFoldDB" id="A0AAD1SB21"/>
<keyword evidence="3" id="KW-1185">Reference proteome</keyword>
<accession>A0AAD1SB21</accession>
<name>A0AAD1SB21_PELCU</name>
<proteinExistence type="predicted"/>
<dbReference type="Proteomes" id="UP001295444">
    <property type="component" value="Chromosome 05"/>
</dbReference>
<protein>
    <submittedName>
        <fullName evidence="2">Uncharacterized protein</fullName>
    </submittedName>
</protein>
<organism evidence="2 3">
    <name type="scientific">Pelobates cultripes</name>
    <name type="common">Western spadefoot toad</name>
    <dbReference type="NCBI Taxonomy" id="61616"/>
    <lineage>
        <taxon>Eukaryota</taxon>
        <taxon>Metazoa</taxon>
        <taxon>Chordata</taxon>
        <taxon>Craniata</taxon>
        <taxon>Vertebrata</taxon>
        <taxon>Euteleostomi</taxon>
        <taxon>Amphibia</taxon>
        <taxon>Batrachia</taxon>
        <taxon>Anura</taxon>
        <taxon>Pelobatoidea</taxon>
        <taxon>Pelobatidae</taxon>
        <taxon>Pelobates</taxon>
    </lineage>
</organism>
<gene>
    <name evidence="2" type="ORF">PECUL_23A041335</name>
</gene>
<sequence length="111" mass="11890">MQCASLHFHAPEYAETTIPLQWCQASLHLPHTGAWHSAADGSLDGRHLPPRSRRPACTPLPSDLTAGGKVTSGRCVTNAHTAPMRRHSHVGAHNAPPPLASIRPACCRPLL</sequence>
<evidence type="ECO:0000256" key="1">
    <source>
        <dbReference type="SAM" id="MobiDB-lite"/>
    </source>
</evidence>
<evidence type="ECO:0000313" key="3">
    <source>
        <dbReference type="Proteomes" id="UP001295444"/>
    </source>
</evidence>
<evidence type="ECO:0000313" key="2">
    <source>
        <dbReference type="EMBL" id="CAH2294654.1"/>
    </source>
</evidence>
<dbReference type="EMBL" id="OW240916">
    <property type="protein sequence ID" value="CAH2294654.1"/>
    <property type="molecule type" value="Genomic_DNA"/>
</dbReference>
<reference evidence="2" key="1">
    <citation type="submission" date="2022-03" db="EMBL/GenBank/DDBJ databases">
        <authorList>
            <person name="Alioto T."/>
            <person name="Alioto T."/>
            <person name="Gomez Garrido J."/>
        </authorList>
    </citation>
    <scope>NUCLEOTIDE SEQUENCE</scope>
</reference>
<feature type="region of interest" description="Disordered" evidence="1">
    <location>
        <begin position="34"/>
        <end position="63"/>
    </location>
</feature>